<sequence>MKLSVIILNYNVRYFLELCLRSVEAAIANLDAEIIVVDNNSQDDSCQMVKQLFPKVKLIENKSNDGFSKGNNLGIKQAQGEYLCILNPDTIVAEDTFEILLKFADTKPNLGLLGCKLIDGKGEFLPESKRNIPTPMVSIKKLLGYSKPYYAHHLGPDQTGKIAMLVGAFMIVKKNIYLEVGGLDEDYFMYGEDIDLSYKVLKAGYQNYYHPATTVIHFKGESTLKDKAYAKRFNGAMQLFFEKHYKPNWLFNLLIWIGIKVVSIFYPKGEESTSRVKEYVLISNKENPQLQKVLPKNMETQAHLANYVPNVEYILDMEYLGYKKAIELVSKNNIKHPSTFKFILKNSQVVLGSNSSKSRGEVIQLKNN</sequence>
<dbReference type="GO" id="GO:0016740">
    <property type="term" value="F:transferase activity"/>
    <property type="evidence" value="ECO:0007669"/>
    <property type="project" value="UniProtKB-KW"/>
</dbReference>
<comment type="caution">
    <text evidence="2">The sequence shown here is derived from an EMBL/GenBank/DDBJ whole genome shotgun (WGS) entry which is preliminary data.</text>
</comment>
<dbReference type="PANTHER" id="PTHR43179">
    <property type="entry name" value="RHAMNOSYLTRANSFERASE WBBL"/>
    <property type="match status" value="1"/>
</dbReference>
<dbReference type="Gene3D" id="3.90.550.10">
    <property type="entry name" value="Spore Coat Polysaccharide Biosynthesis Protein SpsA, Chain A"/>
    <property type="match status" value="1"/>
</dbReference>
<dbReference type="Proteomes" id="UP000263268">
    <property type="component" value="Unassembled WGS sequence"/>
</dbReference>
<organism evidence="2 3">
    <name type="scientific">Xanthomarina gelatinilytica</name>
    <dbReference type="NCBI Taxonomy" id="1137281"/>
    <lineage>
        <taxon>Bacteria</taxon>
        <taxon>Pseudomonadati</taxon>
        <taxon>Bacteroidota</taxon>
        <taxon>Flavobacteriia</taxon>
        <taxon>Flavobacteriales</taxon>
        <taxon>Flavobacteriaceae</taxon>
        <taxon>Xanthomarina</taxon>
    </lineage>
</organism>
<evidence type="ECO:0000313" key="2">
    <source>
        <dbReference type="EMBL" id="HCY81740.1"/>
    </source>
</evidence>
<evidence type="ECO:0000259" key="1">
    <source>
        <dbReference type="Pfam" id="PF00535"/>
    </source>
</evidence>
<dbReference type="SUPFAM" id="SSF53448">
    <property type="entry name" value="Nucleotide-diphospho-sugar transferases"/>
    <property type="match status" value="1"/>
</dbReference>
<dbReference type="EMBL" id="DPRK01000139">
    <property type="protein sequence ID" value="HCY81740.1"/>
    <property type="molecule type" value="Genomic_DNA"/>
</dbReference>
<gene>
    <name evidence="2" type="ORF">DHV22_09120</name>
</gene>
<dbReference type="InterPro" id="IPR029044">
    <property type="entry name" value="Nucleotide-diphossugar_trans"/>
</dbReference>
<keyword evidence="2" id="KW-0808">Transferase</keyword>
<dbReference type="RefSeq" id="WP_287005562.1">
    <property type="nucleotide sequence ID" value="NZ_CAXQWG010000199.1"/>
</dbReference>
<protein>
    <submittedName>
        <fullName evidence="2">Glycosyl transferase family 2</fullName>
    </submittedName>
</protein>
<accession>A0A3D6BR43</accession>
<dbReference type="PANTHER" id="PTHR43179:SF7">
    <property type="entry name" value="RHAMNOSYLTRANSFERASE WBBL"/>
    <property type="match status" value="1"/>
</dbReference>
<reference evidence="2 3" key="1">
    <citation type="journal article" date="2018" name="Nat. Biotechnol.">
        <title>A standardized bacterial taxonomy based on genome phylogeny substantially revises the tree of life.</title>
        <authorList>
            <person name="Parks D.H."/>
            <person name="Chuvochina M."/>
            <person name="Waite D.W."/>
            <person name="Rinke C."/>
            <person name="Skarshewski A."/>
            <person name="Chaumeil P.A."/>
            <person name="Hugenholtz P."/>
        </authorList>
    </citation>
    <scope>NUCLEOTIDE SEQUENCE [LARGE SCALE GENOMIC DNA]</scope>
    <source>
        <strain evidence="2">UBA10227</strain>
    </source>
</reference>
<feature type="domain" description="Glycosyltransferase 2-like" evidence="1">
    <location>
        <begin position="4"/>
        <end position="168"/>
    </location>
</feature>
<proteinExistence type="predicted"/>
<dbReference type="InterPro" id="IPR001173">
    <property type="entry name" value="Glyco_trans_2-like"/>
</dbReference>
<dbReference type="CDD" id="cd04186">
    <property type="entry name" value="GT_2_like_c"/>
    <property type="match status" value="1"/>
</dbReference>
<evidence type="ECO:0000313" key="3">
    <source>
        <dbReference type="Proteomes" id="UP000263268"/>
    </source>
</evidence>
<dbReference type="Pfam" id="PF00535">
    <property type="entry name" value="Glycos_transf_2"/>
    <property type="match status" value="1"/>
</dbReference>
<dbReference type="AlphaFoldDB" id="A0A3D6BR43"/>
<name>A0A3D6BR43_9FLAO</name>